<evidence type="ECO:0000256" key="1">
    <source>
        <dbReference type="ARBA" id="ARBA00003561"/>
    </source>
</evidence>
<dbReference type="AlphaFoldDB" id="A0A375YES2"/>
<sequence>MGKPHREPLTWEVRRSVGRHDLADPYEGAPMAYDPASPVMTEIEQRRLETGISWQKLADHIDRPLVWTVAAMLGSHPMPKAEAGAVGELLGLSPETVAALQRQPYRTENPALLSDPTIYRFVELINVYGPAFKALIHEEFGDGIMSAINCNVNFERRADPNGDRVVVTIDGKFLPYHW</sequence>
<dbReference type="EC" id="4.2.1.104" evidence="3"/>
<dbReference type="PANTHER" id="PTHR34186:SF2">
    <property type="entry name" value="CYANATE HYDRATASE"/>
    <property type="match status" value="1"/>
</dbReference>
<comment type="catalytic activity">
    <reaction evidence="3">
        <text>cyanate + hydrogencarbonate + 3 H(+) = NH4(+) + 2 CO2</text>
        <dbReference type="Rhea" id="RHEA:11120"/>
        <dbReference type="ChEBI" id="CHEBI:15378"/>
        <dbReference type="ChEBI" id="CHEBI:16526"/>
        <dbReference type="ChEBI" id="CHEBI:17544"/>
        <dbReference type="ChEBI" id="CHEBI:28938"/>
        <dbReference type="ChEBI" id="CHEBI:29195"/>
        <dbReference type="EC" id="4.2.1.104"/>
    </reaction>
</comment>
<reference evidence="5 6" key="1">
    <citation type="submission" date="2018-05" db="EMBL/GenBank/DDBJ databases">
        <authorList>
            <consortium name="IHU Genomes"/>
        </authorList>
    </citation>
    <scope>NUCLEOTIDE SEQUENCE [LARGE SCALE GENOMIC DNA]</scope>
    <source>
        <strain evidence="5 6">P7335</strain>
    </source>
</reference>
<dbReference type="SUPFAM" id="SSF47413">
    <property type="entry name" value="lambda repressor-like DNA-binding domains"/>
    <property type="match status" value="1"/>
</dbReference>
<dbReference type="Gene3D" id="3.30.1160.10">
    <property type="entry name" value="Cyanate lyase, C-terminal domain"/>
    <property type="match status" value="1"/>
</dbReference>
<dbReference type="Pfam" id="PF02560">
    <property type="entry name" value="Cyanate_lyase"/>
    <property type="match status" value="1"/>
</dbReference>
<evidence type="ECO:0000256" key="3">
    <source>
        <dbReference type="HAMAP-Rule" id="MF_00535"/>
    </source>
</evidence>
<dbReference type="PRINTS" id="PR01693">
    <property type="entry name" value="CYANASE"/>
</dbReference>
<dbReference type="InterPro" id="IPR003712">
    <property type="entry name" value="Cyanate_lyase_C"/>
</dbReference>
<evidence type="ECO:0000259" key="4">
    <source>
        <dbReference type="SMART" id="SM01116"/>
    </source>
</evidence>
<dbReference type="EMBL" id="UEGS01000001">
    <property type="protein sequence ID" value="SRX79584.1"/>
    <property type="molecule type" value="Genomic_DNA"/>
</dbReference>
<accession>A0A375YES2</accession>
<dbReference type="HAMAP" id="MF_00535">
    <property type="entry name" value="Cyanate_hydrat"/>
    <property type="match status" value="1"/>
</dbReference>
<dbReference type="GO" id="GO:0008824">
    <property type="term" value="F:cyanate hydratase activity"/>
    <property type="evidence" value="ECO:0007669"/>
    <property type="project" value="UniProtKB-UniRule"/>
</dbReference>
<dbReference type="NCBIfam" id="TIGR00673">
    <property type="entry name" value="cynS"/>
    <property type="match status" value="1"/>
</dbReference>
<dbReference type="InterPro" id="IPR036581">
    <property type="entry name" value="Cyanate_lyase_C_sf"/>
</dbReference>
<feature type="active site" evidence="3">
    <location>
        <position position="146"/>
    </location>
</feature>
<gene>
    <name evidence="3" type="primary">cynS</name>
    <name evidence="5" type="ORF">MPP7335_01321</name>
</gene>
<dbReference type="InterPro" id="IPR048564">
    <property type="entry name" value="CYNS_N"/>
</dbReference>
<evidence type="ECO:0000313" key="6">
    <source>
        <dbReference type="Proteomes" id="UP000252008"/>
    </source>
</evidence>
<name>A0A375YES2_MYCPF</name>
<feature type="active site" evidence="3">
    <location>
        <position position="123"/>
    </location>
</feature>
<dbReference type="Proteomes" id="UP000252008">
    <property type="component" value="Unassembled WGS sequence"/>
</dbReference>
<feature type="active site" evidence="3">
    <location>
        <position position="120"/>
    </location>
</feature>
<organism evidence="5 6">
    <name type="scientific">Mycolicibacterium parafortuitum</name>
    <name type="common">Mycobacterium parafortuitum</name>
    <dbReference type="NCBI Taxonomy" id="39692"/>
    <lineage>
        <taxon>Bacteria</taxon>
        <taxon>Bacillati</taxon>
        <taxon>Actinomycetota</taxon>
        <taxon>Actinomycetes</taxon>
        <taxon>Mycobacteriales</taxon>
        <taxon>Mycobacteriaceae</taxon>
        <taxon>Mycolicibacterium</taxon>
    </lineage>
</organism>
<dbReference type="CDD" id="cd00559">
    <property type="entry name" value="Cyanase_C"/>
    <property type="match status" value="1"/>
</dbReference>
<dbReference type="Pfam" id="PF21291">
    <property type="entry name" value="CYNS_N"/>
    <property type="match status" value="1"/>
</dbReference>
<evidence type="ECO:0000313" key="5">
    <source>
        <dbReference type="EMBL" id="SRX79584.1"/>
    </source>
</evidence>
<dbReference type="PANTHER" id="PTHR34186">
    <property type="entry name" value="CYANATE HYDRATASE"/>
    <property type="match status" value="1"/>
</dbReference>
<dbReference type="Gene3D" id="1.10.260.40">
    <property type="entry name" value="lambda repressor-like DNA-binding domains"/>
    <property type="match status" value="1"/>
</dbReference>
<dbReference type="InterPro" id="IPR010982">
    <property type="entry name" value="Lambda_DNA-bd_dom_sf"/>
</dbReference>
<dbReference type="STRING" id="39692.BST38_11470"/>
<protein>
    <recommendedName>
        <fullName evidence="3">Cyanate hydratase</fullName>
        <shortName evidence="3">Cyanase</shortName>
        <ecNumber evidence="3">4.2.1.104</ecNumber>
    </recommendedName>
    <alternativeName>
        <fullName evidence="3">Cyanate hydrolase</fullName>
    </alternativeName>
    <alternativeName>
        <fullName evidence="3">Cyanate lyase</fullName>
    </alternativeName>
</protein>
<dbReference type="NCBIfam" id="NF002773">
    <property type="entry name" value="PRK02866.1"/>
    <property type="match status" value="1"/>
</dbReference>
<keyword evidence="2 3" id="KW-0456">Lyase</keyword>
<comment type="similarity">
    <text evidence="3">Belongs to the cyanase family.</text>
</comment>
<dbReference type="SUPFAM" id="SSF55234">
    <property type="entry name" value="Cyanase C-terminal domain"/>
    <property type="match status" value="1"/>
</dbReference>
<dbReference type="GO" id="GO:0003677">
    <property type="term" value="F:DNA binding"/>
    <property type="evidence" value="ECO:0007669"/>
    <property type="project" value="InterPro"/>
</dbReference>
<dbReference type="SMART" id="SM01116">
    <property type="entry name" value="Cyanate_lyase"/>
    <property type="match status" value="1"/>
</dbReference>
<dbReference type="InterPro" id="IPR008076">
    <property type="entry name" value="Cyanase"/>
</dbReference>
<keyword evidence="6" id="KW-1185">Reference proteome</keyword>
<feature type="domain" description="Cyanate lyase C-terminal" evidence="4">
    <location>
        <begin position="107"/>
        <end position="178"/>
    </location>
</feature>
<evidence type="ECO:0000256" key="2">
    <source>
        <dbReference type="ARBA" id="ARBA00023239"/>
    </source>
</evidence>
<comment type="function">
    <text evidence="1 3">Catalyzes the reaction of cyanate with bicarbonate to produce ammonia and carbon dioxide.</text>
</comment>
<proteinExistence type="inferred from homology"/>